<name>A0ABV8UIK9_9PROT</name>
<comment type="similarity">
    <text evidence="2">Belongs to the virb1 family.</text>
</comment>
<dbReference type="SUPFAM" id="SSF48435">
    <property type="entry name" value="Bacterial muramidases"/>
    <property type="match status" value="1"/>
</dbReference>
<dbReference type="Pfam" id="PF01464">
    <property type="entry name" value="SLT"/>
    <property type="match status" value="1"/>
</dbReference>
<gene>
    <name evidence="5" type="ORF">ACFOW6_03775</name>
</gene>
<evidence type="ECO:0000259" key="4">
    <source>
        <dbReference type="Pfam" id="PF01464"/>
    </source>
</evidence>
<accession>A0ABV8UIK9</accession>
<dbReference type="RefSeq" id="WP_382420987.1">
    <property type="nucleotide sequence ID" value="NZ_JBHSCW010000001.1"/>
</dbReference>
<reference evidence="6" key="1">
    <citation type="journal article" date="2019" name="Int. J. Syst. Evol. Microbiol.">
        <title>The Global Catalogue of Microorganisms (GCM) 10K type strain sequencing project: providing services to taxonomists for standard genome sequencing and annotation.</title>
        <authorList>
            <consortium name="The Broad Institute Genomics Platform"/>
            <consortium name="The Broad Institute Genome Sequencing Center for Infectious Disease"/>
            <person name="Wu L."/>
            <person name="Ma J."/>
        </authorList>
    </citation>
    <scope>NUCLEOTIDE SEQUENCE [LARGE SCALE GENOMIC DNA]</scope>
    <source>
        <strain evidence="6">CECT 8472</strain>
    </source>
</reference>
<evidence type="ECO:0000256" key="3">
    <source>
        <dbReference type="ARBA" id="ARBA00022729"/>
    </source>
</evidence>
<dbReference type="Proteomes" id="UP001595799">
    <property type="component" value="Unassembled WGS sequence"/>
</dbReference>
<dbReference type="PANTHER" id="PTHR37423">
    <property type="entry name" value="SOLUBLE LYTIC MUREIN TRANSGLYCOSYLASE-RELATED"/>
    <property type="match status" value="1"/>
</dbReference>
<dbReference type="EMBL" id="JBHSCW010000001">
    <property type="protein sequence ID" value="MFC4350658.1"/>
    <property type="molecule type" value="Genomic_DNA"/>
</dbReference>
<dbReference type="Gene3D" id="1.25.20.10">
    <property type="entry name" value="Bacterial muramidases"/>
    <property type="match status" value="1"/>
</dbReference>
<feature type="domain" description="Transglycosylase SLT" evidence="4">
    <location>
        <begin position="438"/>
        <end position="542"/>
    </location>
</feature>
<keyword evidence="3" id="KW-0732">Signal</keyword>
<organism evidence="5 6">
    <name type="scientific">Fodinicurvata halophila</name>
    <dbReference type="NCBI Taxonomy" id="1419723"/>
    <lineage>
        <taxon>Bacteria</taxon>
        <taxon>Pseudomonadati</taxon>
        <taxon>Pseudomonadota</taxon>
        <taxon>Alphaproteobacteria</taxon>
        <taxon>Rhodospirillales</taxon>
        <taxon>Rhodovibrionaceae</taxon>
        <taxon>Fodinicurvata</taxon>
    </lineage>
</organism>
<evidence type="ECO:0000256" key="1">
    <source>
        <dbReference type="ARBA" id="ARBA00007734"/>
    </source>
</evidence>
<dbReference type="InterPro" id="IPR023346">
    <property type="entry name" value="Lysozyme-like_dom_sf"/>
</dbReference>
<dbReference type="CDD" id="cd13401">
    <property type="entry name" value="Slt70-like"/>
    <property type="match status" value="1"/>
</dbReference>
<sequence length="605" mass="66703">MGMIGLCAVLSWQAVSANGAAAQTPPAIIHDTKTAALPRLGPEVRDSLPKVISAADARRYQEVFTLQEAGRWEAADAVLSRIGDDRLMGHVLFQRYMHPTAYRSSYRELADWLADYADHPGAERVHRLALQRRPSDGVAPPAPDAAGRLSLELDLESPEVPQVADERSAEARRRAQELLGQIRQNVLNTRLTASERTLATDAARTTLSRTEMAQALGKVAHGWYFHGNLAKAIDLAEKATEQAWKRAPQAHWIAGLAAWRLGRIDRARGHFVALASSPGAADNQRAGGAYWAARAALRQEKPQEMSRWLRAALKYPRTFYGLVAHYALGLQPRFDFARYAPDAQTLESLMKRPRIGRALALAQAGRSEEARAEFAMLGGTLDESQVEGVLYLADRAGVPSLAYRLADSLLGELGSNDMMGSLDVGLFPLPPWEPHGGFQVDRALLYAFMRQESNFQPGASSGLGARGLMQIMPATARYLASKRESLQPISGQPLDKPDVNLAYAQQYLLYLMEEQAAGGDLIRLMISYNAGPGNLQKWEEQLADATGDVLADPLLFLESLPSYETRHFVRRVLTNLWIYRKRLGQIPSSLEDLASGSWPHYASYD</sequence>
<protein>
    <submittedName>
        <fullName evidence="5">Lytic transglycosylase domain-containing protein</fullName>
    </submittedName>
</protein>
<proteinExistence type="inferred from homology"/>
<evidence type="ECO:0000313" key="5">
    <source>
        <dbReference type="EMBL" id="MFC4350658.1"/>
    </source>
</evidence>
<evidence type="ECO:0000256" key="2">
    <source>
        <dbReference type="ARBA" id="ARBA00009387"/>
    </source>
</evidence>
<evidence type="ECO:0000313" key="6">
    <source>
        <dbReference type="Proteomes" id="UP001595799"/>
    </source>
</evidence>
<keyword evidence="6" id="KW-1185">Reference proteome</keyword>
<comment type="similarity">
    <text evidence="1">Belongs to the transglycosylase Slt family.</text>
</comment>
<dbReference type="InterPro" id="IPR008258">
    <property type="entry name" value="Transglycosylase_SLT_dom_1"/>
</dbReference>
<dbReference type="SUPFAM" id="SSF53955">
    <property type="entry name" value="Lysozyme-like"/>
    <property type="match status" value="1"/>
</dbReference>
<dbReference type="Gene3D" id="1.10.530.10">
    <property type="match status" value="1"/>
</dbReference>
<dbReference type="InterPro" id="IPR008939">
    <property type="entry name" value="Lytic_TGlycosylase_superhlx_U"/>
</dbReference>
<dbReference type="PANTHER" id="PTHR37423:SF2">
    <property type="entry name" value="MEMBRANE-BOUND LYTIC MUREIN TRANSGLYCOSYLASE C"/>
    <property type="match status" value="1"/>
</dbReference>
<comment type="caution">
    <text evidence="5">The sequence shown here is derived from an EMBL/GenBank/DDBJ whole genome shotgun (WGS) entry which is preliminary data.</text>
</comment>